<evidence type="ECO:0000256" key="3">
    <source>
        <dbReference type="ARBA" id="ARBA00007164"/>
    </source>
</evidence>
<evidence type="ECO:0000259" key="16">
    <source>
        <dbReference type="SMART" id="SM00936"/>
    </source>
</evidence>
<dbReference type="GO" id="GO:0008360">
    <property type="term" value="P:regulation of cell shape"/>
    <property type="evidence" value="ECO:0007669"/>
    <property type="project" value="UniProtKB-KW"/>
</dbReference>
<keyword evidence="7" id="KW-0732">Signal</keyword>
<dbReference type="SUPFAM" id="SSF69189">
    <property type="entry name" value="Penicillin-binding protein associated domain"/>
    <property type="match status" value="1"/>
</dbReference>
<feature type="domain" description="Peptidase S11 D-Ala-D-Ala carboxypeptidase A C-terminal" evidence="16">
    <location>
        <begin position="272"/>
        <end position="361"/>
    </location>
</feature>
<dbReference type="InterPro" id="IPR012338">
    <property type="entry name" value="Beta-lactam/transpept-like"/>
</dbReference>
<evidence type="ECO:0000256" key="4">
    <source>
        <dbReference type="ARBA" id="ARBA00012448"/>
    </source>
</evidence>
<dbReference type="Pfam" id="PF07943">
    <property type="entry name" value="PBP5_C"/>
    <property type="match status" value="1"/>
</dbReference>
<protein>
    <recommendedName>
        <fullName evidence="4">serine-type D-Ala-D-Ala carboxypeptidase</fullName>
        <ecNumber evidence="4">3.4.16.4</ecNumber>
    </recommendedName>
</protein>
<dbReference type="PANTHER" id="PTHR21581">
    <property type="entry name" value="D-ALANYL-D-ALANINE CARBOXYPEPTIDASE"/>
    <property type="match status" value="1"/>
</dbReference>
<dbReference type="EC" id="3.4.16.4" evidence="4"/>
<dbReference type="Gene3D" id="2.60.410.10">
    <property type="entry name" value="D-Ala-D-Ala carboxypeptidase, C-terminal domain"/>
    <property type="match status" value="1"/>
</dbReference>
<dbReference type="Pfam" id="PF00768">
    <property type="entry name" value="Peptidase_S11"/>
    <property type="match status" value="1"/>
</dbReference>
<dbReference type="InterPro" id="IPR037167">
    <property type="entry name" value="Peptidase_S11_C_sf"/>
</dbReference>
<evidence type="ECO:0000256" key="8">
    <source>
        <dbReference type="ARBA" id="ARBA00022801"/>
    </source>
</evidence>
<dbReference type="PRINTS" id="PR00725">
    <property type="entry name" value="DADACBPTASE1"/>
</dbReference>
<proteinExistence type="inferred from homology"/>
<keyword evidence="11" id="KW-0961">Cell wall biogenesis/degradation</keyword>
<name>A0A9Q8X155_9GAMM</name>
<dbReference type="SUPFAM" id="SSF56601">
    <property type="entry name" value="beta-lactamase/transpeptidase-like"/>
    <property type="match status" value="1"/>
</dbReference>
<comment type="pathway">
    <text evidence="2">Cell wall biogenesis; peptidoglycan biosynthesis.</text>
</comment>
<keyword evidence="8" id="KW-0378">Hydrolase</keyword>
<dbReference type="InterPro" id="IPR015956">
    <property type="entry name" value="Peniciliin-bd_prot_C_sf"/>
</dbReference>
<evidence type="ECO:0000256" key="1">
    <source>
        <dbReference type="ARBA" id="ARBA00003217"/>
    </source>
</evidence>
<comment type="catalytic activity">
    <reaction evidence="12">
        <text>Preferential cleavage: (Ac)2-L-Lys-D-Ala-|-D-Ala. Also transpeptidation of peptidyl-alanyl moieties that are N-acyl substituents of D-alanine.</text>
        <dbReference type="EC" id="3.4.16.4"/>
    </reaction>
</comment>
<keyword evidence="5 17" id="KW-0121">Carboxypeptidase</keyword>
<keyword evidence="9" id="KW-0133">Cell shape</keyword>
<evidence type="ECO:0000256" key="14">
    <source>
        <dbReference type="PIRSR" id="PIRSR618044-2"/>
    </source>
</evidence>
<evidence type="ECO:0000256" key="5">
    <source>
        <dbReference type="ARBA" id="ARBA00022645"/>
    </source>
</evidence>
<evidence type="ECO:0000256" key="12">
    <source>
        <dbReference type="ARBA" id="ARBA00034000"/>
    </source>
</evidence>
<keyword evidence="18" id="KW-1185">Reference proteome</keyword>
<dbReference type="Gene3D" id="3.40.710.10">
    <property type="entry name" value="DD-peptidase/beta-lactamase superfamily"/>
    <property type="match status" value="1"/>
</dbReference>
<feature type="active site" evidence="13">
    <location>
        <position position="116"/>
    </location>
</feature>
<evidence type="ECO:0000256" key="15">
    <source>
        <dbReference type="RuleBase" id="RU004016"/>
    </source>
</evidence>
<feature type="active site" description="Proton acceptor" evidence="13">
    <location>
        <position position="59"/>
    </location>
</feature>
<dbReference type="SMART" id="SM00936">
    <property type="entry name" value="PBP5_C"/>
    <property type="match status" value="1"/>
</dbReference>
<comment type="function">
    <text evidence="1">Removes C-terminal D-alanyl residues from sugar-peptide cell wall precursors.</text>
</comment>
<sequence>MKQFRFLLLISLSANLFSSPIPKPPDLGVGSYILYEPTTETVIASFNENESVEVASLTKLMTSYVVADQIKQGYISMEDEPTISIKAWQTPGSQMFVREGTKVKVSDLVKGMVIISGNDASVALAEHIAGSEENFVYLMDQYAVDLGLINSDFNNSSGLPDPNNVSSALDLAKLTGAIIRDFPDHYQIYKEKEFSYSAPGEYVAPQPNRNRLLHLDDMFDGVKTGYTRAAGHCLVGSSIRDDMRLIAVVLGSGIDKRFADVRALVGYGYQYFKTREIVSSGDVIDSLSVIAGNQDSVSVGVDKSIVMTLKKNIDLEFQILAQERIVAPVVGGTTAGTLKIIDEDGNIINESELIFLEDVEKLGFFQYWFALIWDWIKSLFI</sequence>
<evidence type="ECO:0000256" key="9">
    <source>
        <dbReference type="ARBA" id="ARBA00022960"/>
    </source>
</evidence>
<dbReference type="PANTHER" id="PTHR21581:SF6">
    <property type="entry name" value="TRAFFICKING PROTEIN PARTICLE COMPLEX SUBUNIT 12"/>
    <property type="match status" value="1"/>
</dbReference>
<dbReference type="Proteomes" id="UP001056381">
    <property type="component" value="Chromosome"/>
</dbReference>
<dbReference type="AlphaFoldDB" id="A0A9Q8X155"/>
<dbReference type="InterPro" id="IPR012907">
    <property type="entry name" value="Peptidase_S11_C"/>
</dbReference>
<evidence type="ECO:0000313" key="17">
    <source>
        <dbReference type="EMBL" id="URQ63289.1"/>
    </source>
</evidence>
<feature type="active site" description="Acyl-ester intermediate" evidence="13">
    <location>
        <position position="56"/>
    </location>
</feature>
<dbReference type="InterPro" id="IPR018044">
    <property type="entry name" value="Peptidase_S11"/>
</dbReference>
<evidence type="ECO:0000256" key="6">
    <source>
        <dbReference type="ARBA" id="ARBA00022670"/>
    </source>
</evidence>
<dbReference type="EMBL" id="CP097966">
    <property type="protein sequence ID" value="URQ63289.1"/>
    <property type="molecule type" value="Genomic_DNA"/>
</dbReference>
<dbReference type="GO" id="GO:0009002">
    <property type="term" value="F:serine-type D-Ala-D-Ala carboxypeptidase activity"/>
    <property type="evidence" value="ECO:0007669"/>
    <property type="project" value="UniProtKB-EC"/>
</dbReference>
<evidence type="ECO:0000256" key="10">
    <source>
        <dbReference type="ARBA" id="ARBA00022984"/>
    </source>
</evidence>
<keyword evidence="10" id="KW-0573">Peptidoglycan synthesis</keyword>
<dbReference type="GO" id="GO:0071555">
    <property type="term" value="P:cell wall organization"/>
    <property type="evidence" value="ECO:0007669"/>
    <property type="project" value="UniProtKB-KW"/>
</dbReference>
<dbReference type="GO" id="GO:0006508">
    <property type="term" value="P:proteolysis"/>
    <property type="evidence" value="ECO:0007669"/>
    <property type="project" value="UniProtKB-KW"/>
</dbReference>
<comment type="similarity">
    <text evidence="3 15">Belongs to the peptidase S11 family.</text>
</comment>
<accession>A0A9Q8X155</accession>
<keyword evidence="6" id="KW-0645">Protease</keyword>
<dbReference type="InterPro" id="IPR001967">
    <property type="entry name" value="Peptidase_S11_N"/>
</dbReference>
<feature type="binding site" evidence="14">
    <location>
        <position position="223"/>
    </location>
    <ligand>
        <name>substrate</name>
    </ligand>
</feature>
<dbReference type="GO" id="GO:0009252">
    <property type="term" value="P:peptidoglycan biosynthetic process"/>
    <property type="evidence" value="ECO:0007669"/>
    <property type="project" value="UniProtKB-KW"/>
</dbReference>
<evidence type="ECO:0000256" key="11">
    <source>
        <dbReference type="ARBA" id="ARBA00023316"/>
    </source>
</evidence>
<evidence type="ECO:0000313" key="18">
    <source>
        <dbReference type="Proteomes" id="UP001056381"/>
    </source>
</evidence>
<evidence type="ECO:0000256" key="2">
    <source>
        <dbReference type="ARBA" id="ARBA00004752"/>
    </source>
</evidence>
<gene>
    <name evidence="17" type="ORF">M9B40_00550</name>
</gene>
<evidence type="ECO:0000256" key="13">
    <source>
        <dbReference type="PIRSR" id="PIRSR618044-1"/>
    </source>
</evidence>
<evidence type="ECO:0000256" key="7">
    <source>
        <dbReference type="ARBA" id="ARBA00022729"/>
    </source>
</evidence>
<reference evidence="17" key="1">
    <citation type="submission" date="2022-05" db="EMBL/GenBank/DDBJ databases">
        <title>Single-amplified genomics reveal most streamlined microbe among free-living bacteria.</title>
        <authorList>
            <person name="Roda-Garcia J."/>
            <person name="Haro-Moreno J.M."/>
            <person name="Rodriguez-Valera F."/>
            <person name="Almagro-Moreno S."/>
            <person name="Lopez-Perez M."/>
        </authorList>
    </citation>
    <scope>NUCLEOTIDE SEQUENCE</scope>
    <source>
        <strain evidence="17">TMED112-D2-2</strain>
    </source>
</reference>
<organism evidence="17 18">
    <name type="scientific">SAR86 cluster bacterium</name>
    <dbReference type="NCBI Taxonomy" id="2030880"/>
    <lineage>
        <taxon>Bacteria</taxon>
        <taxon>Pseudomonadati</taxon>
        <taxon>Pseudomonadota</taxon>
        <taxon>Gammaproteobacteria</taxon>
        <taxon>SAR86 cluster</taxon>
    </lineage>
</organism>